<dbReference type="Proteomes" id="UP000663824">
    <property type="component" value="Unassembled WGS sequence"/>
</dbReference>
<dbReference type="Pfam" id="PF01596">
    <property type="entry name" value="Methyltransf_3"/>
    <property type="match status" value="1"/>
</dbReference>
<dbReference type="InterPro" id="IPR002935">
    <property type="entry name" value="SAM_O-MeTrfase"/>
</dbReference>
<dbReference type="EMBL" id="CAJOBH010228780">
    <property type="protein sequence ID" value="CAF5062897.1"/>
    <property type="molecule type" value="Genomic_DNA"/>
</dbReference>
<evidence type="ECO:0000313" key="10">
    <source>
        <dbReference type="EMBL" id="CAF1900625.1"/>
    </source>
</evidence>
<dbReference type="FunFam" id="3.40.50.150:FF:000054">
    <property type="entry name" value="Catechol O-methyltransferase"/>
    <property type="match status" value="1"/>
</dbReference>
<evidence type="ECO:0000313" key="15">
    <source>
        <dbReference type="EMBL" id="CAF5062897.1"/>
    </source>
</evidence>
<evidence type="ECO:0000313" key="11">
    <source>
        <dbReference type="EMBL" id="CAF2026676.1"/>
    </source>
</evidence>
<dbReference type="OrthoDB" id="186626at2759"/>
<dbReference type="Proteomes" id="UP000663855">
    <property type="component" value="Unassembled WGS sequence"/>
</dbReference>
<organism evidence="8 17">
    <name type="scientific">Rotaria magnacalcarata</name>
    <dbReference type="NCBI Taxonomy" id="392030"/>
    <lineage>
        <taxon>Eukaryota</taxon>
        <taxon>Metazoa</taxon>
        <taxon>Spiralia</taxon>
        <taxon>Gnathifera</taxon>
        <taxon>Rotifera</taxon>
        <taxon>Eurotatoria</taxon>
        <taxon>Bdelloidea</taxon>
        <taxon>Philodinida</taxon>
        <taxon>Philodinidae</taxon>
        <taxon>Rotaria</taxon>
    </lineage>
</organism>
<dbReference type="EMBL" id="CAJNRG010001056">
    <property type="protein sequence ID" value="CAF2026676.1"/>
    <property type="molecule type" value="Genomic_DNA"/>
</dbReference>
<sequence>MNNVVDWRVVLKDYVLKNARQNDIQNVIDTIDKFCWTEHELMNIGDRKGKILDQAIQAKQPKTVLELGTFLGYSSLRILSQLPDNALFVTLEANSQSAEIARSIHTYAGAADRIKIVNDLSENVIPHLSEQFHIDTLDFIFFDHVKNIYLRDLKMLEDAGLIKSGTVLLADNVIFPGAPDYLEYIRNNPNYTTTFHEAKLEYREDIRDGIEISIRK</sequence>
<dbReference type="EMBL" id="CAJNOV010018896">
    <property type="protein sequence ID" value="CAF1625444.1"/>
    <property type="molecule type" value="Genomic_DNA"/>
</dbReference>
<protein>
    <recommendedName>
        <fullName evidence="1">catechol O-methyltransferase</fullName>
        <ecNumber evidence="1">2.1.1.6</ecNumber>
    </recommendedName>
</protein>
<keyword evidence="4" id="KW-0949">S-adenosyl-L-methionine</keyword>
<evidence type="ECO:0000313" key="13">
    <source>
        <dbReference type="EMBL" id="CAF4138593.1"/>
    </source>
</evidence>
<name>A0A816CS03_9BILA</name>
<dbReference type="AlphaFoldDB" id="A0A816CS03"/>
<dbReference type="EMBL" id="CAJOBJ010325890">
    <property type="protein sequence ID" value="CAF5175035.1"/>
    <property type="molecule type" value="Genomic_DNA"/>
</dbReference>
<comment type="caution">
    <text evidence="8">The sequence shown here is derived from an EMBL/GenBank/DDBJ whole genome shotgun (WGS) entry which is preliminary data.</text>
</comment>
<keyword evidence="3" id="KW-0808">Transferase</keyword>
<gene>
    <name evidence="15" type="ORF">BYL167_LOCUS59518</name>
    <name evidence="8" type="ORF">CJN711_LOCUS38595</name>
    <name evidence="16" type="ORF">GIL414_LOCUS67400</name>
    <name evidence="9" type="ORF">KQP761_LOCUS32525</name>
    <name evidence="10" type="ORF">MBJ925_LOCUS88</name>
    <name evidence="13" type="ORF">OVN521_LOCUS22936</name>
    <name evidence="14" type="ORF">UXM345_LOCUS26004</name>
    <name evidence="12" type="ORF">WKI299_LOCUS20635</name>
    <name evidence="11" type="ORF">XDN619_LOCUS4611</name>
</gene>
<dbReference type="EMBL" id="CAJOBF010005173">
    <property type="protein sequence ID" value="CAF4166318.1"/>
    <property type="molecule type" value="Genomic_DNA"/>
</dbReference>
<keyword evidence="2" id="KW-0489">Methyltransferase</keyword>
<evidence type="ECO:0000256" key="4">
    <source>
        <dbReference type="ARBA" id="ARBA00022691"/>
    </source>
</evidence>
<evidence type="ECO:0000256" key="2">
    <source>
        <dbReference type="ARBA" id="ARBA00022603"/>
    </source>
</evidence>
<proteinExistence type="inferred from homology"/>
<reference evidence="8" key="1">
    <citation type="submission" date="2021-02" db="EMBL/GenBank/DDBJ databases">
        <authorList>
            <person name="Nowell W R."/>
        </authorList>
    </citation>
    <scope>NUCLEOTIDE SEQUENCE</scope>
</reference>
<dbReference type="Proteomes" id="UP000663887">
    <property type="component" value="Unassembled WGS sequence"/>
</dbReference>
<dbReference type="SUPFAM" id="SSF53335">
    <property type="entry name" value="S-adenosyl-L-methionine-dependent methyltransferases"/>
    <property type="match status" value="1"/>
</dbReference>
<dbReference type="Proteomes" id="UP000663842">
    <property type="component" value="Unassembled WGS sequence"/>
</dbReference>
<evidence type="ECO:0000313" key="12">
    <source>
        <dbReference type="EMBL" id="CAF2103248.1"/>
    </source>
</evidence>
<evidence type="ECO:0000256" key="3">
    <source>
        <dbReference type="ARBA" id="ARBA00022679"/>
    </source>
</evidence>
<evidence type="ECO:0000256" key="6">
    <source>
        <dbReference type="ARBA" id="ARBA00022939"/>
    </source>
</evidence>
<dbReference type="PANTHER" id="PTHR43836:SF2">
    <property type="entry name" value="CATECHOL O-METHYLTRANSFERASE 1-RELATED"/>
    <property type="match status" value="1"/>
</dbReference>
<evidence type="ECO:0000313" key="16">
    <source>
        <dbReference type="EMBL" id="CAF5175035.1"/>
    </source>
</evidence>
<dbReference type="EMBL" id="CAJNRF010008652">
    <property type="protein sequence ID" value="CAF2103248.1"/>
    <property type="molecule type" value="Genomic_DNA"/>
</dbReference>
<dbReference type="GO" id="GO:0032259">
    <property type="term" value="P:methylation"/>
    <property type="evidence" value="ECO:0007669"/>
    <property type="project" value="UniProtKB-KW"/>
</dbReference>
<dbReference type="PROSITE" id="PS51682">
    <property type="entry name" value="SAM_OMT_I"/>
    <property type="match status" value="1"/>
</dbReference>
<dbReference type="InterPro" id="IPR029063">
    <property type="entry name" value="SAM-dependent_MTases_sf"/>
</dbReference>
<dbReference type="GO" id="GO:0032502">
    <property type="term" value="P:developmental process"/>
    <property type="evidence" value="ECO:0007669"/>
    <property type="project" value="TreeGrafter"/>
</dbReference>
<dbReference type="EC" id="2.1.1.6" evidence="1"/>
<dbReference type="Proteomes" id="UP000663856">
    <property type="component" value="Unassembled WGS sequence"/>
</dbReference>
<dbReference type="PANTHER" id="PTHR43836">
    <property type="entry name" value="CATECHOL O-METHYLTRANSFERASE 1-RELATED"/>
    <property type="match status" value="1"/>
</dbReference>
<dbReference type="GO" id="GO:0016206">
    <property type="term" value="F:catechol O-methyltransferase activity"/>
    <property type="evidence" value="ECO:0007669"/>
    <property type="project" value="UniProtKB-EC"/>
</dbReference>
<keyword evidence="6" id="KW-0128">Catecholamine metabolism</keyword>
<dbReference type="EMBL" id="CAJOBG010005081">
    <property type="protein sequence ID" value="CAF4138593.1"/>
    <property type="molecule type" value="Genomic_DNA"/>
</dbReference>
<evidence type="ECO:0000313" key="14">
    <source>
        <dbReference type="EMBL" id="CAF4166318.1"/>
    </source>
</evidence>
<accession>A0A816CS03</accession>
<dbReference type="EMBL" id="CAJNOW010018126">
    <property type="protein sequence ID" value="CAF1663133.1"/>
    <property type="molecule type" value="Genomic_DNA"/>
</dbReference>
<evidence type="ECO:0000256" key="1">
    <source>
        <dbReference type="ARBA" id="ARBA00012880"/>
    </source>
</evidence>
<comment type="similarity">
    <text evidence="7">Belongs to the class I-like SAM-binding methyltransferase superfamily. Cation-dependent O-methyltransferase family.</text>
</comment>
<evidence type="ECO:0000256" key="5">
    <source>
        <dbReference type="ARBA" id="ARBA00022867"/>
    </source>
</evidence>
<dbReference type="GO" id="GO:0042417">
    <property type="term" value="P:dopamine metabolic process"/>
    <property type="evidence" value="ECO:0007669"/>
    <property type="project" value="TreeGrafter"/>
</dbReference>
<dbReference type="Gene3D" id="3.40.50.150">
    <property type="entry name" value="Vaccinia Virus protein VP39"/>
    <property type="match status" value="1"/>
</dbReference>
<keyword evidence="5" id="KW-0531">Neurotransmitter degradation</keyword>
<dbReference type="Proteomes" id="UP000663866">
    <property type="component" value="Unassembled WGS sequence"/>
</dbReference>
<dbReference type="Proteomes" id="UP000681967">
    <property type="component" value="Unassembled WGS sequence"/>
</dbReference>
<keyword evidence="18" id="KW-1185">Reference proteome</keyword>
<evidence type="ECO:0000313" key="9">
    <source>
        <dbReference type="EMBL" id="CAF1663133.1"/>
    </source>
</evidence>
<dbReference type="EMBL" id="CAJNRE010000004">
    <property type="protein sequence ID" value="CAF1900625.1"/>
    <property type="molecule type" value="Genomic_DNA"/>
</dbReference>
<evidence type="ECO:0000256" key="7">
    <source>
        <dbReference type="ARBA" id="ARBA00023453"/>
    </source>
</evidence>
<dbReference type="Proteomes" id="UP000681720">
    <property type="component" value="Unassembled WGS sequence"/>
</dbReference>
<evidence type="ECO:0000313" key="8">
    <source>
        <dbReference type="EMBL" id="CAF1625444.1"/>
    </source>
</evidence>
<evidence type="ECO:0000313" key="18">
    <source>
        <dbReference type="Proteomes" id="UP000663866"/>
    </source>
</evidence>
<evidence type="ECO:0000313" key="17">
    <source>
        <dbReference type="Proteomes" id="UP000663855"/>
    </source>
</evidence>
<dbReference type="Proteomes" id="UP000663834">
    <property type="component" value="Unassembled WGS sequence"/>
</dbReference>
<dbReference type="GO" id="GO:0042424">
    <property type="term" value="P:catecholamine catabolic process"/>
    <property type="evidence" value="ECO:0007669"/>
    <property type="project" value="TreeGrafter"/>
</dbReference>